<evidence type="ECO:0000313" key="5">
    <source>
        <dbReference type="Proteomes" id="UP001311232"/>
    </source>
</evidence>
<keyword evidence="5" id="KW-1185">Reference proteome</keyword>
<dbReference type="PRINTS" id="PR00722">
    <property type="entry name" value="CHYMOTRYPSIN"/>
</dbReference>
<evidence type="ECO:0000259" key="3">
    <source>
        <dbReference type="PROSITE" id="PS50240"/>
    </source>
</evidence>
<dbReference type="GO" id="GO:0006508">
    <property type="term" value="P:proteolysis"/>
    <property type="evidence" value="ECO:0007669"/>
    <property type="project" value="InterPro"/>
</dbReference>
<dbReference type="Proteomes" id="UP001311232">
    <property type="component" value="Unassembled WGS sequence"/>
</dbReference>
<evidence type="ECO:0000313" key="4">
    <source>
        <dbReference type="EMBL" id="KAK5619900.1"/>
    </source>
</evidence>
<keyword evidence="1" id="KW-1015">Disulfide bond</keyword>
<organism evidence="4 5">
    <name type="scientific">Crenichthys baileyi</name>
    <name type="common">White River springfish</name>
    <dbReference type="NCBI Taxonomy" id="28760"/>
    <lineage>
        <taxon>Eukaryota</taxon>
        <taxon>Metazoa</taxon>
        <taxon>Chordata</taxon>
        <taxon>Craniata</taxon>
        <taxon>Vertebrata</taxon>
        <taxon>Euteleostomi</taxon>
        <taxon>Actinopterygii</taxon>
        <taxon>Neopterygii</taxon>
        <taxon>Teleostei</taxon>
        <taxon>Neoteleostei</taxon>
        <taxon>Acanthomorphata</taxon>
        <taxon>Ovalentaria</taxon>
        <taxon>Atherinomorphae</taxon>
        <taxon>Cyprinodontiformes</taxon>
        <taxon>Goodeidae</taxon>
        <taxon>Crenichthys</taxon>
    </lineage>
</organism>
<accession>A0AAV9SFR5</accession>
<keyword evidence="2" id="KW-0732">Signal</keyword>
<dbReference type="AlphaFoldDB" id="A0AAV9SFR5"/>
<feature type="chain" id="PRO_5043799148" description="Peptidase S1 domain-containing protein" evidence="2">
    <location>
        <begin position="19"/>
        <end position="237"/>
    </location>
</feature>
<dbReference type="CDD" id="cd00190">
    <property type="entry name" value="Tryp_SPc"/>
    <property type="match status" value="1"/>
</dbReference>
<dbReference type="PANTHER" id="PTHR24271:SF50">
    <property type="match status" value="1"/>
</dbReference>
<dbReference type="PROSITE" id="PS00134">
    <property type="entry name" value="TRYPSIN_HIS"/>
    <property type="match status" value="1"/>
</dbReference>
<dbReference type="PROSITE" id="PS50240">
    <property type="entry name" value="TRYPSIN_DOM"/>
    <property type="match status" value="1"/>
</dbReference>
<name>A0AAV9SFR5_9TELE</name>
<comment type="caution">
    <text evidence="4">The sequence shown here is derived from an EMBL/GenBank/DDBJ whole genome shotgun (WGS) entry which is preliminary data.</text>
</comment>
<dbReference type="Pfam" id="PF00089">
    <property type="entry name" value="Trypsin"/>
    <property type="match status" value="1"/>
</dbReference>
<sequence length="237" mass="26036">MALLNLLLLLWLGVPVNSDPVSLQKRIIGGHNCLDNERQYHVKIYINGNHECGGSLINRQWVLTAAHCVPSGNLMAHLGRHPRNGPRQLEAITHIVFGPNHDIALVRLQTPTTIRPVQLPNCQNRLRVGDTVQLAGHAATRTGRNFERIQMPMAIDLQCVDMNVVAFQTIPTRGHVVRVSATGRDICYGDSGGGVVRNNMIYGVISATGNGTHACQSAVIVMDVCEYMPWINQIFAP</sequence>
<proteinExistence type="predicted"/>
<dbReference type="EMBL" id="JAHHUM010000426">
    <property type="protein sequence ID" value="KAK5619900.1"/>
    <property type="molecule type" value="Genomic_DNA"/>
</dbReference>
<gene>
    <name evidence="4" type="ORF">CRENBAI_005434</name>
</gene>
<feature type="domain" description="Peptidase S1" evidence="3">
    <location>
        <begin position="27"/>
        <end position="236"/>
    </location>
</feature>
<protein>
    <recommendedName>
        <fullName evidence="3">Peptidase S1 domain-containing protein</fullName>
    </recommendedName>
</protein>
<dbReference type="InterPro" id="IPR009003">
    <property type="entry name" value="Peptidase_S1_PA"/>
</dbReference>
<evidence type="ECO:0000256" key="1">
    <source>
        <dbReference type="ARBA" id="ARBA00023157"/>
    </source>
</evidence>
<evidence type="ECO:0000256" key="2">
    <source>
        <dbReference type="SAM" id="SignalP"/>
    </source>
</evidence>
<dbReference type="InterPro" id="IPR001314">
    <property type="entry name" value="Peptidase_S1A"/>
</dbReference>
<dbReference type="GO" id="GO:0004252">
    <property type="term" value="F:serine-type endopeptidase activity"/>
    <property type="evidence" value="ECO:0007669"/>
    <property type="project" value="InterPro"/>
</dbReference>
<dbReference type="Gene3D" id="2.40.10.10">
    <property type="entry name" value="Trypsin-like serine proteases"/>
    <property type="match status" value="2"/>
</dbReference>
<dbReference type="PANTHER" id="PTHR24271">
    <property type="entry name" value="KALLIKREIN-RELATED"/>
    <property type="match status" value="1"/>
</dbReference>
<dbReference type="InterPro" id="IPR043504">
    <property type="entry name" value="Peptidase_S1_PA_chymotrypsin"/>
</dbReference>
<reference evidence="4 5" key="1">
    <citation type="submission" date="2021-06" db="EMBL/GenBank/DDBJ databases">
        <authorList>
            <person name="Palmer J.M."/>
        </authorList>
    </citation>
    <scope>NUCLEOTIDE SEQUENCE [LARGE SCALE GENOMIC DNA]</scope>
    <source>
        <strain evidence="4 5">MEX-2019</strain>
        <tissue evidence="4">Muscle</tissue>
    </source>
</reference>
<dbReference type="SUPFAM" id="SSF50494">
    <property type="entry name" value="Trypsin-like serine proteases"/>
    <property type="match status" value="1"/>
</dbReference>
<dbReference type="SMART" id="SM00020">
    <property type="entry name" value="Tryp_SPc"/>
    <property type="match status" value="1"/>
</dbReference>
<feature type="signal peptide" evidence="2">
    <location>
        <begin position="1"/>
        <end position="18"/>
    </location>
</feature>
<dbReference type="InterPro" id="IPR001254">
    <property type="entry name" value="Trypsin_dom"/>
</dbReference>
<dbReference type="InterPro" id="IPR018114">
    <property type="entry name" value="TRYPSIN_HIS"/>
</dbReference>